<dbReference type="Proteomes" id="UP000626786">
    <property type="component" value="Unassembled WGS sequence"/>
</dbReference>
<name>A0ABR8UA71_9BACL</name>
<protein>
    <submittedName>
        <fullName evidence="1">Uncharacterized protein</fullName>
    </submittedName>
</protein>
<evidence type="ECO:0000313" key="1">
    <source>
        <dbReference type="EMBL" id="MBD7984941.1"/>
    </source>
</evidence>
<reference evidence="1 2" key="1">
    <citation type="submission" date="2020-08" db="EMBL/GenBank/DDBJ databases">
        <title>A Genomic Blueprint of the Chicken Gut Microbiome.</title>
        <authorList>
            <person name="Gilroy R."/>
            <person name="Ravi A."/>
            <person name="Getino M."/>
            <person name="Pursley I."/>
            <person name="Horton D.L."/>
            <person name="Alikhan N.-F."/>
            <person name="Baker D."/>
            <person name="Gharbi K."/>
            <person name="Hall N."/>
            <person name="Watson M."/>
            <person name="Adriaenssens E.M."/>
            <person name="Foster-Nyarko E."/>
            <person name="Jarju S."/>
            <person name="Secka A."/>
            <person name="Antonio M."/>
            <person name="Oren A."/>
            <person name="Chaudhuri R."/>
            <person name="La Ragione R.M."/>
            <person name="Hildebrand F."/>
            <person name="Pallen M.J."/>
        </authorList>
    </citation>
    <scope>NUCLEOTIDE SEQUENCE [LARGE SCALE GENOMIC DNA]</scope>
    <source>
        <strain evidence="1 2">Sa2YVA2</strain>
    </source>
</reference>
<dbReference type="Pfam" id="PF26344">
    <property type="entry name" value="YuzC"/>
    <property type="match status" value="1"/>
</dbReference>
<proteinExistence type="predicted"/>
<comment type="caution">
    <text evidence="1">The sequence shown here is derived from an EMBL/GenBank/DDBJ whole genome shotgun (WGS) entry which is preliminary data.</text>
</comment>
<organism evidence="1 2">
    <name type="scientific">Sporosarcina quadrami</name>
    <dbReference type="NCBI Taxonomy" id="2762234"/>
    <lineage>
        <taxon>Bacteria</taxon>
        <taxon>Bacillati</taxon>
        <taxon>Bacillota</taxon>
        <taxon>Bacilli</taxon>
        <taxon>Bacillales</taxon>
        <taxon>Caryophanaceae</taxon>
        <taxon>Sporosarcina</taxon>
    </lineage>
</organism>
<dbReference type="InterPro" id="IPR058870">
    <property type="entry name" value="YuzC"/>
</dbReference>
<dbReference type="EMBL" id="JACSQN010000008">
    <property type="protein sequence ID" value="MBD7984941.1"/>
    <property type="molecule type" value="Genomic_DNA"/>
</dbReference>
<sequence length="75" mass="8280">MKQVELLTTKIANSADFANELMQAAQASDQKKVDELITSAGISTTFQSKYTPDGIRIQVHDKAGICCELILTLHW</sequence>
<gene>
    <name evidence="1" type="ORF">H9649_10120</name>
</gene>
<evidence type="ECO:0000313" key="2">
    <source>
        <dbReference type="Proteomes" id="UP000626786"/>
    </source>
</evidence>
<keyword evidence="2" id="KW-1185">Reference proteome</keyword>
<accession>A0ABR8UA71</accession>